<gene>
    <name evidence="5" type="ORF">GALMADRAFT_33374</name>
</gene>
<dbReference type="EMBL" id="KL142367">
    <property type="protein sequence ID" value="KDR84969.1"/>
    <property type="molecule type" value="Genomic_DNA"/>
</dbReference>
<dbReference type="HAMAP" id="MF_00251">
    <property type="entry name" value="Ribosomal_bL36"/>
    <property type="match status" value="1"/>
</dbReference>
<proteinExistence type="inferred from homology"/>
<dbReference type="InterPro" id="IPR052010">
    <property type="entry name" value="Ribosomal_LSU_bL36"/>
</dbReference>
<dbReference type="SUPFAM" id="SSF57840">
    <property type="entry name" value="Ribosomal protein L36"/>
    <property type="match status" value="1"/>
</dbReference>
<evidence type="ECO:0000313" key="5">
    <source>
        <dbReference type="EMBL" id="KDR84969.1"/>
    </source>
</evidence>
<dbReference type="PANTHER" id="PTHR18804:SF16">
    <property type="entry name" value="RIBOSOMAL PROTEIN"/>
    <property type="match status" value="1"/>
</dbReference>
<evidence type="ECO:0000313" key="6">
    <source>
        <dbReference type="Proteomes" id="UP000027222"/>
    </source>
</evidence>
<keyword evidence="3 4" id="KW-0687">Ribonucleoprotein</keyword>
<feature type="non-terminal residue" evidence="5">
    <location>
        <position position="1"/>
    </location>
</feature>
<evidence type="ECO:0000256" key="1">
    <source>
        <dbReference type="ARBA" id="ARBA00007645"/>
    </source>
</evidence>
<dbReference type="PANTHER" id="PTHR18804">
    <property type="entry name" value="RIBOSOMAL PROTEIN"/>
    <property type="match status" value="1"/>
</dbReference>
<keyword evidence="2 4" id="KW-0689">Ribosomal protein</keyword>
<dbReference type="Proteomes" id="UP000027222">
    <property type="component" value="Unassembled WGS sequence"/>
</dbReference>
<dbReference type="NCBIfam" id="TIGR01022">
    <property type="entry name" value="rpmJ_bact"/>
    <property type="match status" value="1"/>
</dbReference>
<feature type="non-terminal residue" evidence="5">
    <location>
        <position position="52"/>
    </location>
</feature>
<organism evidence="5 6">
    <name type="scientific">Galerina marginata (strain CBS 339.88)</name>
    <dbReference type="NCBI Taxonomy" id="685588"/>
    <lineage>
        <taxon>Eukaryota</taxon>
        <taxon>Fungi</taxon>
        <taxon>Dikarya</taxon>
        <taxon>Basidiomycota</taxon>
        <taxon>Agaricomycotina</taxon>
        <taxon>Agaricomycetes</taxon>
        <taxon>Agaricomycetidae</taxon>
        <taxon>Agaricales</taxon>
        <taxon>Agaricineae</taxon>
        <taxon>Strophariaceae</taxon>
        <taxon>Galerina</taxon>
    </lineage>
</organism>
<comment type="similarity">
    <text evidence="1 4">Belongs to the bacterial ribosomal protein bL36 family.</text>
</comment>
<dbReference type="GO" id="GO:0003735">
    <property type="term" value="F:structural constituent of ribosome"/>
    <property type="evidence" value="ECO:0007669"/>
    <property type="project" value="InterPro"/>
</dbReference>
<sequence>HHVTSTASQIPALSRGMKVRSSVKVMCDGCNVVRRKGRVYVVCSKNPKHKQV</sequence>
<evidence type="ECO:0000256" key="2">
    <source>
        <dbReference type="ARBA" id="ARBA00022980"/>
    </source>
</evidence>
<dbReference type="AlphaFoldDB" id="A0A067TYC7"/>
<name>A0A067TYC7_GALM3</name>
<accession>A0A067TYC7</accession>
<dbReference type="GO" id="GO:0006412">
    <property type="term" value="P:translation"/>
    <property type="evidence" value="ECO:0007669"/>
    <property type="project" value="InterPro"/>
</dbReference>
<dbReference type="InterPro" id="IPR035977">
    <property type="entry name" value="Ribosomal_bL36_sp"/>
</dbReference>
<protein>
    <recommendedName>
        <fullName evidence="4">Ribosomal protein</fullName>
    </recommendedName>
</protein>
<dbReference type="STRING" id="685588.A0A067TYC7"/>
<dbReference type="InterPro" id="IPR000473">
    <property type="entry name" value="Ribosomal_bL36"/>
</dbReference>
<dbReference type="Pfam" id="PF00444">
    <property type="entry name" value="Ribosomal_L36"/>
    <property type="match status" value="1"/>
</dbReference>
<dbReference type="GO" id="GO:0005840">
    <property type="term" value="C:ribosome"/>
    <property type="evidence" value="ECO:0007669"/>
    <property type="project" value="UniProtKB-KW"/>
</dbReference>
<dbReference type="HOGENOM" id="CLU_135723_6_0_1"/>
<dbReference type="OrthoDB" id="10265903at2759"/>
<reference evidence="6" key="1">
    <citation type="journal article" date="2014" name="Proc. Natl. Acad. Sci. U.S.A.">
        <title>Extensive sampling of basidiomycete genomes demonstrates inadequacy of the white-rot/brown-rot paradigm for wood decay fungi.</title>
        <authorList>
            <person name="Riley R."/>
            <person name="Salamov A.A."/>
            <person name="Brown D.W."/>
            <person name="Nagy L.G."/>
            <person name="Floudas D."/>
            <person name="Held B.W."/>
            <person name="Levasseur A."/>
            <person name="Lombard V."/>
            <person name="Morin E."/>
            <person name="Otillar R."/>
            <person name="Lindquist E.A."/>
            <person name="Sun H."/>
            <person name="LaButti K.M."/>
            <person name="Schmutz J."/>
            <person name="Jabbour D."/>
            <person name="Luo H."/>
            <person name="Baker S.E."/>
            <person name="Pisabarro A.G."/>
            <person name="Walton J.D."/>
            <person name="Blanchette R.A."/>
            <person name="Henrissat B."/>
            <person name="Martin F."/>
            <person name="Cullen D."/>
            <person name="Hibbett D.S."/>
            <person name="Grigoriev I.V."/>
        </authorList>
    </citation>
    <scope>NUCLEOTIDE SEQUENCE [LARGE SCALE GENOMIC DNA]</scope>
    <source>
        <strain evidence="6">CBS 339.88</strain>
    </source>
</reference>
<dbReference type="GO" id="GO:1990904">
    <property type="term" value="C:ribonucleoprotein complex"/>
    <property type="evidence" value="ECO:0007669"/>
    <property type="project" value="UniProtKB-KW"/>
</dbReference>
<evidence type="ECO:0000256" key="4">
    <source>
        <dbReference type="RuleBase" id="RU000570"/>
    </source>
</evidence>
<evidence type="ECO:0000256" key="3">
    <source>
        <dbReference type="ARBA" id="ARBA00023274"/>
    </source>
</evidence>
<keyword evidence="6" id="KW-1185">Reference proteome</keyword>